<protein>
    <submittedName>
        <fullName evidence="1">Uncharacterized protein</fullName>
    </submittedName>
</protein>
<name>A0ABS8SL36_DATST</name>
<reference evidence="1 2" key="1">
    <citation type="journal article" date="2021" name="BMC Genomics">
        <title>Datura genome reveals duplications of psychoactive alkaloid biosynthetic genes and high mutation rate following tissue culture.</title>
        <authorList>
            <person name="Rajewski A."/>
            <person name="Carter-House D."/>
            <person name="Stajich J."/>
            <person name="Litt A."/>
        </authorList>
    </citation>
    <scope>NUCLEOTIDE SEQUENCE [LARGE SCALE GENOMIC DNA]</scope>
    <source>
        <strain evidence="1">AR-01</strain>
    </source>
</reference>
<evidence type="ECO:0000313" key="2">
    <source>
        <dbReference type="Proteomes" id="UP000823775"/>
    </source>
</evidence>
<proteinExistence type="predicted"/>
<dbReference type="EMBL" id="JACEIK010000600">
    <property type="protein sequence ID" value="MCD7459650.1"/>
    <property type="molecule type" value="Genomic_DNA"/>
</dbReference>
<accession>A0ABS8SL36</accession>
<sequence length="154" mass="16929">MTIDSMENTSITLHCSLSLLLSSLGDLGTSWVLLVNILDNTGNNSLPHVSHSKTTQWWVLSKGLNNHRLGGNHLNHTSITILQELRLLLKSSLPEHVNLGPDLSKLNSNASVAVNTGAYPISNLTRMVHDDDLGSGWLPPWLGHPWSLRQHNHA</sequence>
<organism evidence="1 2">
    <name type="scientific">Datura stramonium</name>
    <name type="common">Jimsonweed</name>
    <name type="synonym">Common thornapple</name>
    <dbReference type="NCBI Taxonomy" id="4076"/>
    <lineage>
        <taxon>Eukaryota</taxon>
        <taxon>Viridiplantae</taxon>
        <taxon>Streptophyta</taxon>
        <taxon>Embryophyta</taxon>
        <taxon>Tracheophyta</taxon>
        <taxon>Spermatophyta</taxon>
        <taxon>Magnoliopsida</taxon>
        <taxon>eudicotyledons</taxon>
        <taxon>Gunneridae</taxon>
        <taxon>Pentapetalae</taxon>
        <taxon>asterids</taxon>
        <taxon>lamiids</taxon>
        <taxon>Solanales</taxon>
        <taxon>Solanaceae</taxon>
        <taxon>Solanoideae</taxon>
        <taxon>Datureae</taxon>
        <taxon>Datura</taxon>
    </lineage>
</organism>
<keyword evidence="2" id="KW-1185">Reference proteome</keyword>
<comment type="caution">
    <text evidence="1">The sequence shown here is derived from an EMBL/GenBank/DDBJ whole genome shotgun (WGS) entry which is preliminary data.</text>
</comment>
<dbReference type="Proteomes" id="UP000823775">
    <property type="component" value="Unassembled WGS sequence"/>
</dbReference>
<gene>
    <name evidence="1" type="ORF">HAX54_041567</name>
</gene>
<evidence type="ECO:0000313" key="1">
    <source>
        <dbReference type="EMBL" id="MCD7459650.1"/>
    </source>
</evidence>